<sequence length="582" mass="63255">MTQSPHSGAAQASSPAPRRSPFWPTGLPAEAHIPRTSLVYNVEAAARRYPGKTAIQYFSRAIRYAELHAQIERMAGYLQRACGVGPGDRVLLYSQNCPQFIIAYYAILRAEAVVVPANPMWLTDELAHVAGDSGARVAFAAAELYERLAPLHGEALPHVIVHDYADMLPEPAQEADGPSVPAWLRERAPLSARAPAGCTLVRWQDAEAAGLAPLPHAAGFDTLCMLAYTSGTTGHPKGCMHTHGTLMSAAVGSQIWRSNTPEAVFLSVAPMFHLLGMQNGIHAPLYLGATIVLLPRWERALAADMIERYRVSNWGAPPAMLVDFFSQPGILERDLSSLAFLGGGGAAMPDAVANMLQERFGLGYVEAYGLTETAAFLLSNPRQRPKRECLGIATFGVDARVIDPHSGAELPQGELGEIVASGAQVMRGYWRNPEADAETFIEIDGKRFLRTGDLGFIDADGYFFMRDRLKRMINASGFKVWPAEVENLLYGHPAVHEACVIAAKDARRGETVKAVIALKPGMQGRDEAGAEQIMQWCRERLAAYKVPRLVEFVEALPKSGTGKIQWRALQEAENAAPARAVE</sequence>
<dbReference type="InterPro" id="IPR042099">
    <property type="entry name" value="ANL_N_sf"/>
</dbReference>
<protein>
    <submittedName>
        <fullName evidence="4">Long-chain fatty acid--CoA ligase</fullName>
    </submittedName>
</protein>
<dbReference type="SUPFAM" id="SSF56801">
    <property type="entry name" value="Acetyl-CoA synthetase-like"/>
    <property type="match status" value="1"/>
</dbReference>
<reference evidence="4 5" key="1">
    <citation type="submission" date="2016-10" db="EMBL/GenBank/DDBJ databases">
        <title>Complete genome sequences of three Cupriavidus strains isolated from various Malaysian environments.</title>
        <authorList>
            <person name="Abdullah A.A.-A."/>
            <person name="Shafie N.A.H."/>
            <person name="Lau N.S."/>
        </authorList>
    </citation>
    <scope>NUCLEOTIDE SEQUENCE [LARGE SCALE GENOMIC DNA]</scope>
    <source>
        <strain evidence="4 5">USMAA1020</strain>
    </source>
</reference>
<dbReference type="RefSeq" id="WP_071071494.1">
    <property type="nucleotide sequence ID" value="NZ_CP017755.1"/>
</dbReference>
<evidence type="ECO:0000313" key="4">
    <source>
        <dbReference type="EMBL" id="AOZ08819.1"/>
    </source>
</evidence>
<dbReference type="InterPro" id="IPR000873">
    <property type="entry name" value="AMP-dep_synth/lig_dom"/>
</dbReference>
<evidence type="ECO:0000259" key="2">
    <source>
        <dbReference type="Pfam" id="PF00501"/>
    </source>
</evidence>
<feature type="region of interest" description="Disordered" evidence="1">
    <location>
        <begin position="1"/>
        <end position="21"/>
    </location>
</feature>
<dbReference type="PROSITE" id="PS00455">
    <property type="entry name" value="AMP_BINDING"/>
    <property type="match status" value="1"/>
</dbReference>
<keyword evidence="4" id="KW-0436">Ligase</keyword>
<gene>
    <name evidence="4" type="ORF">BKK80_23265</name>
</gene>
<organism evidence="4 5">
    <name type="scientific">Cupriavidus malaysiensis</name>
    <dbReference type="NCBI Taxonomy" id="367825"/>
    <lineage>
        <taxon>Bacteria</taxon>
        <taxon>Pseudomonadati</taxon>
        <taxon>Pseudomonadota</taxon>
        <taxon>Betaproteobacteria</taxon>
        <taxon>Burkholderiales</taxon>
        <taxon>Burkholderiaceae</taxon>
        <taxon>Cupriavidus</taxon>
    </lineage>
</organism>
<dbReference type="EMBL" id="CP017755">
    <property type="protein sequence ID" value="AOZ08819.1"/>
    <property type="molecule type" value="Genomic_DNA"/>
</dbReference>
<feature type="domain" description="AMP-dependent synthetase/ligase" evidence="2">
    <location>
        <begin position="43"/>
        <end position="430"/>
    </location>
</feature>
<dbReference type="InterPro" id="IPR050237">
    <property type="entry name" value="ATP-dep_AMP-bd_enzyme"/>
</dbReference>
<dbReference type="Proteomes" id="UP000177515">
    <property type="component" value="Chromosome 2"/>
</dbReference>
<dbReference type="InterPro" id="IPR045851">
    <property type="entry name" value="AMP-bd_C_sf"/>
</dbReference>
<dbReference type="Gene3D" id="3.30.300.30">
    <property type="match status" value="1"/>
</dbReference>
<dbReference type="GO" id="GO:0016874">
    <property type="term" value="F:ligase activity"/>
    <property type="evidence" value="ECO:0007669"/>
    <property type="project" value="UniProtKB-KW"/>
</dbReference>
<dbReference type="PANTHER" id="PTHR43767">
    <property type="entry name" value="LONG-CHAIN-FATTY-ACID--COA LIGASE"/>
    <property type="match status" value="1"/>
</dbReference>
<evidence type="ECO:0000259" key="3">
    <source>
        <dbReference type="Pfam" id="PF13193"/>
    </source>
</evidence>
<dbReference type="Pfam" id="PF13193">
    <property type="entry name" value="AMP-binding_C"/>
    <property type="match status" value="1"/>
</dbReference>
<keyword evidence="5" id="KW-1185">Reference proteome</keyword>
<evidence type="ECO:0000313" key="5">
    <source>
        <dbReference type="Proteomes" id="UP000177515"/>
    </source>
</evidence>
<proteinExistence type="predicted"/>
<dbReference type="PANTHER" id="PTHR43767:SF1">
    <property type="entry name" value="NONRIBOSOMAL PEPTIDE SYNTHASE PES1 (EUROFUNG)-RELATED"/>
    <property type="match status" value="1"/>
</dbReference>
<dbReference type="Gene3D" id="3.40.50.12780">
    <property type="entry name" value="N-terminal domain of ligase-like"/>
    <property type="match status" value="1"/>
</dbReference>
<feature type="domain" description="AMP-binding enzyme C-terminal" evidence="3">
    <location>
        <begin position="484"/>
        <end position="563"/>
    </location>
</feature>
<name>A0ABM6FAY4_9BURK</name>
<dbReference type="InterPro" id="IPR020845">
    <property type="entry name" value="AMP-binding_CS"/>
</dbReference>
<evidence type="ECO:0000256" key="1">
    <source>
        <dbReference type="SAM" id="MobiDB-lite"/>
    </source>
</evidence>
<dbReference type="Pfam" id="PF00501">
    <property type="entry name" value="AMP-binding"/>
    <property type="match status" value="1"/>
</dbReference>
<dbReference type="NCBIfam" id="NF006181">
    <property type="entry name" value="PRK08314.1"/>
    <property type="match status" value="1"/>
</dbReference>
<dbReference type="InterPro" id="IPR025110">
    <property type="entry name" value="AMP-bd_C"/>
</dbReference>
<accession>A0ABM6FAY4</accession>